<protein>
    <submittedName>
        <fullName evidence="1">Uncharacterized protein</fullName>
    </submittedName>
</protein>
<evidence type="ECO:0000313" key="1">
    <source>
        <dbReference type="EMBL" id="GIY23547.1"/>
    </source>
</evidence>
<accession>A0AAV4RTV8</accession>
<keyword evidence="2" id="KW-1185">Reference proteome</keyword>
<gene>
    <name evidence="1" type="primary">AVEN_221763_1</name>
    <name evidence="1" type="ORF">CDAR_567721</name>
</gene>
<sequence length="134" mass="15183">MFSPGRELFSFSKEPIFRLTARLVERHASALAAPHGRHGNRTATTSLHFGHPPPPPLLAPREGDAVHRFEAPFWSPPNSGRLSTNLYFNRTRSLALFAQRRGLRLQPLHGLFIRLQSFGRVRRCALCISQARTF</sequence>
<evidence type="ECO:0000313" key="2">
    <source>
        <dbReference type="Proteomes" id="UP001054837"/>
    </source>
</evidence>
<dbReference type="Proteomes" id="UP001054837">
    <property type="component" value="Unassembled WGS sequence"/>
</dbReference>
<organism evidence="1 2">
    <name type="scientific">Caerostris darwini</name>
    <dbReference type="NCBI Taxonomy" id="1538125"/>
    <lineage>
        <taxon>Eukaryota</taxon>
        <taxon>Metazoa</taxon>
        <taxon>Ecdysozoa</taxon>
        <taxon>Arthropoda</taxon>
        <taxon>Chelicerata</taxon>
        <taxon>Arachnida</taxon>
        <taxon>Araneae</taxon>
        <taxon>Araneomorphae</taxon>
        <taxon>Entelegynae</taxon>
        <taxon>Araneoidea</taxon>
        <taxon>Araneidae</taxon>
        <taxon>Caerostris</taxon>
    </lineage>
</organism>
<proteinExistence type="predicted"/>
<dbReference type="EMBL" id="BPLQ01006560">
    <property type="protein sequence ID" value="GIY23547.1"/>
    <property type="molecule type" value="Genomic_DNA"/>
</dbReference>
<dbReference type="AlphaFoldDB" id="A0AAV4RTV8"/>
<name>A0AAV4RTV8_9ARAC</name>
<reference evidence="1 2" key="1">
    <citation type="submission" date="2021-06" db="EMBL/GenBank/DDBJ databases">
        <title>Caerostris darwini draft genome.</title>
        <authorList>
            <person name="Kono N."/>
            <person name="Arakawa K."/>
        </authorList>
    </citation>
    <scope>NUCLEOTIDE SEQUENCE [LARGE SCALE GENOMIC DNA]</scope>
</reference>
<comment type="caution">
    <text evidence="1">The sequence shown here is derived from an EMBL/GenBank/DDBJ whole genome shotgun (WGS) entry which is preliminary data.</text>
</comment>